<dbReference type="Proteomes" id="UP000215914">
    <property type="component" value="Unassembled WGS sequence"/>
</dbReference>
<evidence type="ECO:0000256" key="1">
    <source>
        <dbReference type="ARBA" id="ARBA00004123"/>
    </source>
</evidence>
<dbReference type="Gene3D" id="2.40.330.10">
    <property type="entry name" value="DNA-binding pseudobarrel domain"/>
    <property type="match status" value="2"/>
</dbReference>
<keyword evidence="2" id="KW-0805">Transcription regulation</keyword>
<evidence type="ECO:0000256" key="4">
    <source>
        <dbReference type="ARBA" id="ARBA00023163"/>
    </source>
</evidence>
<dbReference type="PANTHER" id="PTHR31920">
    <property type="entry name" value="B3 DOMAIN-CONTAINING"/>
    <property type="match status" value="1"/>
</dbReference>
<reference evidence="6" key="1">
    <citation type="journal article" date="2017" name="Nature">
        <title>The sunflower genome provides insights into oil metabolism, flowering and Asterid evolution.</title>
        <authorList>
            <person name="Badouin H."/>
            <person name="Gouzy J."/>
            <person name="Grassa C.J."/>
            <person name="Murat F."/>
            <person name="Staton S.E."/>
            <person name="Cottret L."/>
            <person name="Lelandais-Briere C."/>
            <person name="Owens G.L."/>
            <person name="Carrere S."/>
            <person name="Mayjonade B."/>
            <person name="Legrand L."/>
            <person name="Gill N."/>
            <person name="Kane N.C."/>
            <person name="Bowers J.E."/>
            <person name="Hubner S."/>
            <person name="Bellec A."/>
            <person name="Berard A."/>
            <person name="Berges H."/>
            <person name="Blanchet N."/>
            <person name="Boniface M.C."/>
            <person name="Brunel D."/>
            <person name="Catrice O."/>
            <person name="Chaidir N."/>
            <person name="Claudel C."/>
            <person name="Donnadieu C."/>
            <person name="Faraut T."/>
            <person name="Fievet G."/>
            <person name="Helmstetter N."/>
            <person name="King M."/>
            <person name="Knapp S.J."/>
            <person name="Lai Z."/>
            <person name="Le Paslier M.C."/>
            <person name="Lippi Y."/>
            <person name="Lorenzon L."/>
            <person name="Mandel J.R."/>
            <person name="Marage G."/>
            <person name="Marchand G."/>
            <person name="Marquand E."/>
            <person name="Bret-Mestries E."/>
            <person name="Morien E."/>
            <person name="Nambeesan S."/>
            <person name="Nguyen T."/>
            <person name="Pegot-Espagnet P."/>
            <person name="Pouilly N."/>
            <person name="Raftis F."/>
            <person name="Sallet E."/>
            <person name="Schiex T."/>
            <person name="Thomas J."/>
            <person name="Vandecasteele C."/>
            <person name="Vares D."/>
            <person name="Vear F."/>
            <person name="Vautrin S."/>
            <person name="Crespi M."/>
            <person name="Mangin B."/>
            <person name="Burke J.M."/>
            <person name="Salse J."/>
            <person name="Munos S."/>
            <person name="Vincourt P."/>
            <person name="Rieseberg L.H."/>
            <person name="Langlade N.B."/>
        </authorList>
    </citation>
    <scope>NUCLEOTIDE SEQUENCE</scope>
    <source>
        <tissue evidence="6">Leaves</tissue>
    </source>
</reference>
<keyword evidence="5" id="KW-0539">Nucleus</keyword>
<organism evidence="6 7">
    <name type="scientific">Helianthus annuus</name>
    <name type="common">Common sunflower</name>
    <dbReference type="NCBI Taxonomy" id="4232"/>
    <lineage>
        <taxon>Eukaryota</taxon>
        <taxon>Viridiplantae</taxon>
        <taxon>Streptophyta</taxon>
        <taxon>Embryophyta</taxon>
        <taxon>Tracheophyta</taxon>
        <taxon>Spermatophyta</taxon>
        <taxon>Magnoliopsida</taxon>
        <taxon>eudicotyledons</taxon>
        <taxon>Gunneridae</taxon>
        <taxon>Pentapetalae</taxon>
        <taxon>asterids</taxon>
        <taxon>campanulids</taxon>
        <taxon>Asterales</taxon>
        <taxon>Asteraceae</taxon>
        <taxon>Asteroideae</taxon>
        <taxon>Heliantheae alliance</taxon>
        <taxon>Heliantheae</taxon>
        <taxon>Helianthus</taxon>
    </lineage>
</organism>
<comment type="caution">
    <text evidence="6">The sequence shown here is derived from an EMBL/GenBank/DDBJ whole genome shotgun (WGS) entry which is preliminary data.</text>
</comment>
<protein>
    <submittedName>
        <fullName evidence="6">Transcription factor B3-Domain family</fullName>
    </submittedName>
</protein>
<dbReference type="GO" id="GO:0003677">
    <property type="term" value="F:DNA binding"/>
    <property type="evidence" value="ECO:0007669"/>
    <property type="project" value="UniProtKB-KW"/>
</dbReference>
<dbReference type="Gramene" id="mRNA:HanXRQr2_Chr17g0807321">
    <property type="protein sequence ID" value="mRNA:HanXRQr2_Chr17g0807321"/>
    <property type="gene ID" value="HanXRQr2_Chr17g0807321"/>
</dbReference>
<sequence length="370" mass="42808">MDPTKMAPSFLTFIGEEPIFLVYKVPYGKTVQIRDGDTLRFVRVRKRNGEPIFTDGWIMLVRDNVLKLKDGVLIKAIGPSTFDVSCFKEYVCENSYFTAQLNIVPGMFLMPENWNEFYGKYYKDEMARVYVGQRFWNVKMEGWSDCCCFTDGWLKVVEEVPLKNEPHLVFTRIDSKTFEISVFHPDTGTELFFKKVDMDKGKSKVDVGQVLITKNENPTKRTLRSRTIVAAEKQCYDRRAKVQKVNAEPSIASPVLNFIRVAEHKIRLPTDVSSVLDLSPGNLKEVRVQNLRGKVKKFMTRSEKHGKGFRYGLVGWSAYLKACKISFGVELFFEFHKSSKLLILSKLHTRLKTKSPVHECRKWSLWLLLL</sequence>
<evidence type="ECO:0000313" key="6">
    <source>
        <dbReference type="EMBL" id="KAF5755830.1"/>
    </source>
</evidence>
<dbReference type="EMBL" id="MNCJ02000332">
    <property type="protein sequence ID" value="KAF5755830.1"/>
    <property type="molecule type" value="Genomic_DNA"/>
</dbReference>
<comment type="subcellular location">
    <subcellularLocation>
        <location evidence="1">Nucleus</location>
    </subcellularLocation>
</comment>
<dbReference type="InterPro" id="IPR015300">
    <property type="entry name" value="DNA-bd_pseudobarrel_sf"/>
</dbReference>
<evidence type="ECO:0000256" key="3">
    <source>
        <dbReference type="ARBA" id="ARBA00023125"/>
    </source>
</evidence>
<dbReference type="AlphaFoldDB" id="A0A9K3GUE2"/>
<keyword evidence="7" id="KW-1185">Reference proteome</keyword>
<dbReference type="PANTHER" id="PTHR31920:SF122">
    <property type="entry name" value="B3 DOMAIN-CONTAINING PROTEIN REM23"/>
    <property type="match status" value="1"/>
</dbReference>
<evidence type="ECO:0000313" key="7">
    <source>
        <dbReference type="Proteomes" id="UP000215914"/>
    </source>
</evidence>
<gene>
    <name evidence="6" type="ORF">HanXRQr2_Chr17g0807321</name>
</gene>
<reference evidence="6" key="2">
    <citation type="submission" date="2020-06" db="EMBL/GenBank/DDBJ databases">
        <title>Helianthus annuus Genome sequencing and assembly Release 2.</title>
        <authorList>
            <person name="Gouzy J."/>
            <person name="Langlade N."/>
            <person name="Munos S."/>
        </authorList>
    </citation>
    <scope>NUCLEOTIDE SEQUENCE</scope>
    <source>
        <tissue evidence="6">Leaves</tissue>
    </source>
</reference>
<keyword evidence="4" id="KW-0804">Transcription</keyword>
<dbReference type="GO" id="GO:0005634">
    <property type="term" value="C:nucleus"/>
    <property type="evidence" value="ECO:0007669"/>
    <property type="project" value="UniProtKB-SubCell"/>
</dbReference>
<dbReference type="InterPro" id="IPR050655">
    <property type="entry name" value="Plant_B3_domain"/>
</dbReference>
<dbReference type="SUPFAM" id="SSF101936">
    <property type="entry name" value="DNA-binding pseudobarrel domain"/>
    <property type="match status" value="2"/>
</dbReference>
<evidence type="ECO:0000256" key="5">
    <source>
        <dbReference type="ARBA" id="ARBA00023242"/>
    </source>
</evidence>
<evidence type="ECO:0000256" key="2">
    <source>
        <dbReference type="ARBA" id="ARBA00023015"/>
    </source>
</evidence>
<name>A0A9K3GUE2_HELAN</name>
<keyword evidence="3" id="KW-0238">DNA-binding</keyword>
<proteinExistence type="predicted"/>
<accession>A0A9K3GUE2</accession>